<dbReference type="AlphaFoldDB" id="R7T8K4"/>
<dbReference type="GO" id="GO:0016405">
    <property type="term" value="F:CoA-ligase activity"/>
    <property type="evidence" value="ECO:0007669"/>
    <property type="project" value="TreeGrafter"/>
</dbReference>
<dbReference type="InterPro" id="IPR042099">
    <property type="entry name" value="ANL_N_sf"/>
</dbReference>
<dbReference type="SUPFAM" id="SSF56801">
    <property type="entry name" value="Acetyl-CoA synthetase-like"/>
    <property type="match status" value="1"/>
</dbReference>
<dbReference type="OMA" id="PNSSFWY"/>
<dbReference type="Pfam" id="PF13193">
    <property type="entry name" value="AMP-binding_C"/>
    <property type="match status" value="1"/>
</dbReference>
<accession>R7T8K4</accession>
<dbReference type="PANTHER" id="PTHR24096">
    <property type="entry name" value="LONG-CHAIN-FATTY-ACID--COA LIGASE"/>
    <property type="match status" value="1"/>
</dbReference>
<reference evidence="5 7" key="2">
    <citation type="journal article" date="2013" name="Nature">
        <title>Insights into bilaterian evolution from three spiralian genomes.</title>
        <authorList>
            <person name="Simakov O."/>
            <person name="Marletaz F."/>
            <person name="Cho S.J."/>
            <person name="Edsinger-Gonzales E."/>
            <person name="Havlak P."/>
            <person name="Hellsten U."/>
            <person name="Kuo D.H."/>
            <person name="Larsson T."/>
            <person name="Lv J."/>
            <person name="Arendt D."/>
            <person name="Savage R."/>
            <person name="Osoegawa K."/>
            <person name="de Jong P."/>
            <person name="Grimwood J."/>
            <person name="Chapman J.A."/>
            <person name="Shapiro H."/>
            <person name="Aerts A."/>
            <person name="Otillar R.P."/>
            <person name="Terry A.Y."/>
            <person name="Boore J.L."/>
            <person name="Grigoriev I.V."/>
            <person name="Lindberg D.R."/>
            <person name="Seaver E.C."/>
            <person name="Weisblat D.A."/>
            <person name="Putnam N.H."/>
            <person name="Rokhsar D.S."/>
        </authorList>
    </citation>
    <scope>NUCLEOTIDE SEQUENCE</scope>
    <source>
        <strain evidence="5 7">I ESC-2004</strain>
    </source>
</reference>
<gene>
    <name evidence="5" type="ORF">CAPTEDRAFT_227109</name>
</gene>
<protein>
    <recommendedName>
        <fullName evidence="8">AMP-dependent synthetase/ligase domain-containing protein</fullName>
    </recommendedName>
</protein>
<dbReference type="EMBL" id="KB311091">
    <property type="protein sequence ID" value="ELT89970.1"/>
    <property type="molecule type" value="Genomic_DNA"/>
</dbReference>
<evidence type="ECO:0000313" key="7">
    <source>
        <dbReference type="Proteomes" id="UP000014760"/>
    </source>
</evidence>
<sequence length="544" mass="59584">MENIVDNPHQRTPLPNQDCYEYTTGRWSQYLDRVALVDSASGAKYTYGEVQDAVHNIAGHLQALGLSRGTNLAVCASNCVEIPIIQLAVWKLGGMVTFLNPLLKPGEISVSIKDTNPTFLFLDEEKCRMLSAVIPEKSIVLTKEDVEGFRSFASLKAPIEWQPEAFTRDLDNPAIILFSSGTTGPPKAVLLSHINFLACVGGYTCALEAGTLRVSKWTNCIIYLPISHLYGQLLINTNFIGGATSITMPRFDMKRYLQLNADYKCEVMSLVPPLAVLFSKNKEVLAKYDLSSVNGILCGAAFLHPEVTQELLKIIPTETNGIAQGYGMTEVGISNMMPSDSLMATHGAPDLPSSVGLPMPHYKLAVRDLKNGEFLPANKHGEICVSGPGVMMGYLNNKEATDAMIDANGWLATGDIGYYDSNGYFYIVDRLKELIKYKGHQVSPSEMEDLLLTHPNIADAGVVGFPDLECGELPSAFIVLKPGKNLTVDEIRKFVAEKAAPFKKLRGPIELVSQIPRTGSGKILRRCMLSNLQEQHGCGDYSRE</sequence>
<feature type="domain" description="AMP-dependent synthetase/ligase" evidence="3">
    <location>
        <begin position="28"/>
        <end position="395"/>
    </location>
</feature>
<evidence type="ECO:0000256" key="1">
    <source>
        <dbReference type="ARBA" id="ARBA00006432"/>
    </source>
</evidence>
<dbReference type="Pfam" id="PF00501">
    <property type="entry name" value="AMP-binding"/>
    <property type="match status" value="1"/>
</dbReference>
<reference evidence="7" key="1">
    <citation type="submission" date="2012-12" db="EMBL/GenBank/DDBJ databases">
        <authorList>
            <person name="Hellsten U."/>
            <person name="Grimwood J."/>
            <person name="Chapman J.A."/>
            <person name="Shapiro H."/>
            <person name="Aerts A."/>
            <person name="Otillar R.P."/>
            <person name="Terry A.Y."/>
            <person name="Boore J.L."/>
            <person name="Simakov O."/>
            <person name="Marletaz F."/>
            <person name="Cho S.-J."/>
            <person name="Edsinger-Gonzales E."/>
            <person name="Havlak P."/>
            <person name="Kuo D.-H."/>
            <person name="Larsson T."/>
            <person name="Lv J."/>
            <person name="Arendt D."/>
            <person name="Savage R."/>
            <person name="Osoegawa K."/>
            <person name="de Jong P."/>
            <person name="Lindberg D.R."/>
            <person name="Seaver E.C."/>
            <person name="Weisblat D.A."/>
            <person name="Putnam N.H."/>
            <person name="Grigoriev I.V."/>
            <person name="Rokhsar D.S."/>
        </authorList>
    </citation>
    <scope>NUCLEOTIDE SEQUENCE</scope>
    <source>
        <strain evidence="7">I ESC-2004</strain>
    </source>
</reference>
<organism evidence="5">
    <name type="scientific">Capitella teleta</name>
    <name type="common">Polychaete worm</name>
    <dbReference type="NCBI Taxonomy" id="283909"/>
    <lineage>
        <taxon>Eukaryota</taxon>
        <taxon>Metazoa</taxon>
        <taxon>Spiralia</taxon>
        <taxon>Lophotrochozoa</taxon>
        <taxon>Annelida</taxon>
        <taxon>Polychaeta</taxon>
        <taxon>Sedentaria</taxon>
        <taxon>Scolecida</taxon>
        <taxon>Capitellidae</taxon>
        <taxon>Capitella</taxon>
    </lineage>
</organism>
<evidence type="ECO:0000313" key="5">
    <source>
        <dbReference type="EMBL" id="ELT89970.1"/>
    </source>
</evidence>
<dbReference type="STRING" id="283909.R7T8K4"/>
<feature type="domain" description="AMP-binding enzyme C-terminal" evidence="4">
    <location>
        <begin position="446"/>
        <end position="522"/>
    </location>
</feature>
<dbReference type="EMBL" id="AMQN01014607">
    <property type="status" value="NOT_ANNOTATED_CDS"/>
    <property type="molecule type" value="Genomic_DNA"/>
</dbReference>
<evidence type="ECO:0008006" key="8">
    <source>
        <dbReference type="Google" id="ProtNLM"/>
    </source>
</evidence>
<evidence type="ECO:0000256" key="2">
    <source>
        <dbReference type="ARBA" id="ARBA00022598"/>
    </source>
</evidence>
<dbReference type="FunFam" id="3.30.300.30:FF:000007">
    <property type="entry name" value="4-coumarate--CoA ligase 2"/>
    <property type="match status" value="1"/>
</dbReference>
<dbReference type="EnsemblMetazoa" id="CapteT227109">
    <property type="protein sequence ID" value="CapteP227109"/>
    <property type="gene ID" value="CapteG227109"/>
</dbReference>
<dbReference type="PROSITE" id="PS00455">
    <property type="entry name" value="AMP_BINDING"/>
    <property type="match status" value="1"/>
</dbReference>
<dbReference type="Gene3D" id="3.30.300.30">
    <property type="match status" value="1"/>
</dbReference>
<evidence type="ECO:0000259" key="3">
    <source>
        <dbReference type="Pfam" id="PF00501"/>
    </source>
</evidence>
<dbReference type="InterPro" id="IPR045851">
    <property type="entry name" value="AMP-bd_C_sf"/>
</dbReference>
<dbReference type="InterPro" id="IPR020845">
    <property type="entry name" value="AMP-binding_CS"/>
</dbReference>
<keyword evidence="7" id="KW-1185">Reference proteome</keyword>
<evidence type="ECO:0000313" key="6">
    <source>
        <dbReference type="EnsemblMetazoa" id="CapteP227109"/>
    </source>
</evidence>
<dbReference type="EMBL" id="AMQN01014606">
    <property type="status" value="NOT_ANNOTATED_CDS"/>
    <property type="molecule type" value="Genomic_DNA"/>
</dbReference>
<evidence type="ECO:0000259" key="4">
    <source>
        <dbReference type="Pfam" id="PF13193"/>
    </source>
</evidence>
<dbReference type="Proteomes" id="UP000014760">
    <property type="component" value="Unassembled WGS sequence"/>
</dbReference>
<name>R7T8K4_CAPTE</name>
<keyword evidence="2" id="KW-0436">Ligase</keyword>
<reference evidence="6" key="3">
    <citation type="submission" date="2015-06" db="UniProtKB">
        <authorList>
            <consortium name="EnsemblMetazoa"/>
        </authorList>
    </citation>
    <scope>IDENTIFICATION</scope>
</reference>
<dbReference type="Gene3D" id="3.40.50.12780">
    <property type="entry name" value="N-terminal domain of ligase-like"/>
    <property type="match status" value="1"/>
</dbReference>
<dbReference type="InterPro" id="IPR000873">
    <property type="entry name" value="AMP-dep_synth/lig_dom"/>
</dbReference>
<dbReference type="HOGENOM" id="CLU_000022_59_2_1"/>
<dbReference type="OrthoDB" id="10253869at2759"/>
<dbReference type="PANTHER" id="PTHR24096:SF149">
    <property type="entry name" value="AMP-BINDING DOMAIN-CONTAINING PROTEIN-RELATED"/>
    <property type="match status" value="1"/>
</dbReference>
<dbReference type="InterPro" id="IPR025110">
    <property type="entry name" value="AMP-bd_C"/>
</dbReference>
<comment type="similarity">
    <text evidence="1">Belongs to the ATP-dependent AMP-binding enzyme family.</text>
</comment>
<proteinExistence type="inferred from homology"/>